<dbReference type="Proteomes" id="UP000317039">
    <property type="component" value="Chromosome"/>
</dbReference>
<evidence type="ECO:0000313" key="2">
    <source>
        <dbReference type="Proteomes" id="UP000317039"/>
    </source>
</evidence>
<protein>
    <submittedName>
        <fullName evidence="1">Uncharacterized protein</fullName>
    </submittedName>
</protein>
<evidence type="ECO:0000313" key="1">
    <source>
        <dbReference type="EMBL" id="QDP83034.1"/>
    </source>
</evidence>
<gene>
    <name evidence="1" type="ORF">FOH10_34270</name>
</gene>
<sequence length="65" mass="7377">MDYTLSELLAMAAHSEPDTPFTVDQAHEAMRIHRECAVYHCPRKTAAFEALIEAGRIVPDSSRRY</sequence>
<name>A0A516NVX9_9NOCA</name>
<accession>A0A516NVX9</accession>
<dbReference type="AlphaFoldDB" id="A0A516NVX9"/>
<dbReference type="EMBL" id="CP041695">
    <property type="protein sequence ID" value="QDP83034.1"/>
    <property type="molecule type" value="Genomic_DNA"/>
</dbReference>
<dbReference type="KEGG" id="nod:FOH10_34270"/>
<reference evidence="1 2" key="1">
    <citation type="submission" date="2019-07" db="EMBL/GenBank/DDBJ databases">
        <title>Complete Genome Sequence and Methylome Analysis of Nocardia otitidis-caviarum NEB252.</title>
        <authorList>
            <person name="Fomenkov A."/>
            <person name="Anton B.P."/>
            <person name="Vincze T."/>
            <person name="Roberts R.J."/>
        </authorList>
    </citation>
    <scope>NUCLEOTIDE SEQUENCE [LARGE SCALE GENOMIC DNA]</scope>
    <source>
        <strain evidence="1 2">NEB252</strain>
    </source>
</reference>
<proteinExistence type="predicted"/>
<organism evidence="1 2">
    <name type="scientific">Nocardia otitidiscaviarum</name>
    <dbReference type="NCBI Taxonomy" id="1823"/>
    <lineage>
        <taxon>Bacteria</taxon>
        <taxon>Bacillati</taxon>
        <taxon>Actinomycetota</taxon>
        <taxon>Actinomycetes</taxon>
        <taxon>Mycobacteriales</taxon>
        <taxon>Nocardiaceae</taxon>
        <taxon>Nocardia</taxon>
    </lineage>
</organism>
<dbReference type="RefSeq" id="WP_143983723.1">
    <property type="nucleotide sequence ID" value="NZ_CP041695.1"/>
</dbReference>
<dbReference type="GeneID" id="80337420"/>